<dbReference type="KEGG" id="pko:PKOR_16230"/>
<gene>
    <name evidence="2" type="ORF">PKOR_16230</name>
</gene>
<evidence type="ECO:0000313" key="2">
    <source>
        <dbReference type="EMBL" id="AKD05769.1"/>
    </source>
</evidence>
<name>A0A0E3ZJN7_9BACT</name>
<reference evidence="2 3" key="1">
    <citation type="journal article" date="2015" name="Sci. Rep.">
        <title>Unraveling adaptation of Pontibacter korlensis to radiation and infertility in desert through complete genome and comparative transcriptomic analysis.</title>
        <authorList>
            <person name="Dai J."/>
            <person name="Dai W."/>
            <person name="Qiu C."/>
            <person name="Yang Z."/>
            <person name="Zhang Y."/>
            <person name="Zhou M."/>
            <person name="Zhang L."/>
            <person name="Fang C."/>
            <person name="Gao Q."/>
            <person name="Yang Q."/>
            <person name="Li X."/>
            <person name="Wang Z."/>
            <person name="Wang Z."/>
            <person name="Jia Z."/>
            <person name="Chen X."/>
        </authorList>
    </citation>
    <scope>NUCLEOTIDE SEQUENCE [LARGE SCALE GENOMIC DNA]</scope>
    <source>
        <strain evidence="2 3">X14-1T</strain>
    </source>
</reference>
<keyword evidence="3" id="KW-1185">Reference proteome</keyword>
<dbReference type="STRING" id="400092.PKOR_16230"/>
<sequence>MKILRLLLLLVLLPAAPLLAQNYKTGVGFRGGYVYGLTVKHFVDSKSAVEGIISPRWDGVLITGLYEKHTTAFQVEQLQFYGGIGAHVGFWDYHDHDHRHHPWFDHDHDDHDHHRVIGADLVLGLEYTFRDIPFAVGVDWKPALNLVGHHGLWYDDVAFNLRFLLSNL</sequence>
<evidence type="ECO:0008006" key="4">
    <source>
        <dbReference type="Google" id="ProtNLM"/>
    </source>
</evidence>
<protein>
    <recommendedName>
        <fullName evidence="4">Outer membrane protein beta-barrel domain-containing protein</fullName>
    </recommendedName>
</protein>
<proteinExistence type="predicted"/>
<feature type="chain" id="PRO_5002416594" description="Outer membrane protein beta-barrel domain-containing protein" evidence="1">
    <location>
        <begin position="21"/>
        <end position="168"/>
    </location>
</feature>
<dbReference type="EMBL" id="CP009621">
    <property type="protein sequence ID" value="AKD05769.1"/>
    <property type="molecule type" value="Genomic_DNA"/>
</dbReference>
<evidence type="ECO:0000313" key="3">
    <source>
        <dbReference type="Proteomes" id="UP000033109"/>
    </source>
</evidence>
<dbReference type="RefSeq" id="WP_046314580.1">
    <property type="nucleotide sequence ID" value="NZ_CBCSCY010000029.1"/>
</dbReference>
<dbReference type="Proteomes" id="UP000033109">
    <property type="component" value="Chromosome"/>
</dbReference>
<dbReference type="OrthoDB" id="978645at2"/>
<organism evidence="2 3">
    <name type="scientific">Pontibacter korlensis</name>
    <dbReference type="NCBI Taxonomy" id="400092"/>
    <lineage>
        <taxon>Bacteria</taxon>
        <taxon>Pseudomonadati</taxon>
        <taxon>Bacteroidota</taxon>
        <taxon>Cytophagia</taxon>
        <taxon>Cytophagales</taxon>
        <taxon>Hymenobacteraceae</taxon>
        <taxon>Pontibacter</taxon>
    </lineage>
</organism>
<dbReference type="PATRIC" id="fig|400092.3.peg.3559"/>
<feature type="signal peptide" evidence="1">
    <location>
        <begin position="1"/>
        <end position="20"/>
    </location>
</feature>
<dbReference type="HOGENOM" id="CLU_133768_0_0_10"/>
<accession>A0A0E3ZJN7</accession>
<keyword evidence="1" id="KW-0732">Signal</keyword>
<evidence type="ECO:0000256" key="1">
    <source>
        <dbReference type="SAM" id="SignalP"/>
    </source>
</evidence>
<dbReference type="AlphaFoldDB" id="A0A0E3ZJN7"/>